<name>A0ABP9D240_9ACTN</name>
<reference evidence="3" key="1">
    <citation type="journal article" date="2019" name="Int. J. Syst. Evol. Microbiol.">
        <title>The Global Catalogue of Microorganisms (GCM) 10K type strain sequencing project: providing services to taxonomists for standard genome sequencing and annotation.</title>
        <authorList>
            <consortium name="The Broad Institute Genomics Platform"/>
            <consortium name="The Broad Institute Genome Sequencing Center for Infectious Disease"/>
            <person name="Wu L."/>
            <person name="Ma J."/>
        </authorList>
    </citation>
    <scope>NUCLEOTIDE SEQUENCE [LARGE SCALE GENOMIC DNA]</scope>
    <source>
        <strain evidence="3">JCM 18542</strain>
    </source>
</reference>
<feature type="compositionally biased region" description="Gly residues" evidence="1">
    <location>
        <begin position="1"/>
        <end position="10"/>
    </location>
</feature>
<protein>
    <submittedName>
        <fullName evidence="2">Uncharacterized protein</fullName>
    </submittedName>
</protein>
<dbReference type="Proteomes" id="UP001500839">
    <property type="component" value="Unassembled WGS sequence"/>
</dbReference>
<evidence type="ECO:0000313" key="3">
    <source>
        <dbReference type="Proteomes" id="UP001500839"/>
    </source>
</evidence>
<dbReference type="EMBL" id="BAABKQ010000001">
    <property type="protein sequence ID" value="GAA4822284.1"/>
    <property type="molecule type" value="Genomic_DNA"/>
</dbReference>
<comment type="caution">
    <text evidence="2">The sequence shown here is derived from an EMBL/GenBank/DDBJ whole genome shotgun (WGS) entry which is preliminary data.</text>
</comment>
<sequence length="61" mass="6816">MGGGIGGGGPKWAPGHSKETQQAMLAEEWMIAERNRRQTEAIQRFLGRVVRRVRELLKRGG</sequence>
<keyword evidence="3" id="KW-1185">Reference proteome</keyword>
<evidence type="ECO:0000256" key="1">
    <source>
        <dbReference type="SAM" id="MobiDB-lite"/>
    </source>
</evidence>
<gene>
    <name evidence="2" type="ORF">GCM10023353_33420</name>
</gene>
<evidence type="ECO:0000313" key="2">
    <source>
        <dbReference type="EMBL" id="GAA4822284.1"/>
    </source>
</evidence>
<accession>A0ABP9D240</accession>
<proteinExistence type="predicted"/>
<organism evidence="2 3">
    <name type="scientific">Tomitella cavernea</name>
    <dbReference type="NCBI Taxonomy" id="1387982"/>
    <lineage>
        <taxon>Bacteria</taxon>
        <taxon>Bacillati</taxon>
        <taxon>Actinomycetota</taxon>
        <taxon>Actinomycetes</taxon>
        <taxon>Mycobacteriales</taxon>
        <taxon>Tomitella</taxon>
    </lineage>
</organism>
<feature type="region of interest" description="Disordered" evidence="1">
    <location>
        <begin position="1"/>
        <end position="21"/>
    </location>
</feature>